<dbReference type="OrthoDB" id="4403558at2"/>
<keyword evidence="2" id="KW-0808">Transferase</keyword>
<gene>
    <name evidence="2" type="ORF">ATL42_3246</name>
</gene>
<reference evidence="2 3" key="1">
    <citation type="submission" date="2017-10" db="EMBL/GenBank/DDBJ databases">
        <title>Sequencing the genomes of 1000 actinobacteria strains.</title>
        <authorList>
            <person name="Klenk H.-P."/>
        </authorList>
    </citation>
    <scope>NUCLEOTIDE SEQUENCE [LARGE SCALE GENOMIC DNA]</scope>
    <source>
        <strain evidence="2 3">DSM 18966</strain>
    </source>
</reference>
<keyword evidence="3" id="KW-1185">Reference proteome</keyword>
<sequence length="179" mass="19236">MTILTTAPLSTSRLELEVVSVAHAGEAAVTFDSLDLHAFTGGVPSTRAELVERYTRFEGGRSPDGTQLWLNWMLRDRMSGELVGTVQATVEGWGGCAARADLAWVVGVRHQQNGYAQESARAVAEWLRGAGVTALQAYVHPQHEASAAVARSLSMKLTTKVLDGELLWTDRADGADTAQ</sequence>
<dbReference type="EMBL" id="PDJG01000001">
    <property type="protein sequence ID" value="PFG35302.1"/>
    <property type="molecule type" value="Genomic_DNA"/>
</dbReference>
<dbReference type="GO" id="GO:0008999">
    <property type="term" value="F:protein-N-terminal-alanine acetyltransferase activity"/>
    <property type="evidence" value="ECO:0007669"/>
    <property type="project" value="TreeGrafter"/>
</dbReference>
<dbReference type="Proteomes" id="UP000225548">
    <property type="component" value="Unassembled WGS sequence"/>
</dbReference>
<dbReference type="InterPro" id="IPR000182">
    <property type="entry name" value="GNAT_dom"/>
</dbReference>
<feature type="domain" description="N-acetyltransferase" evidence="1">
    <location>
        <begin position="13"/>
        <end position="155"/>
    </location>
</feature>
<dbReference type="Gene3D" id="3.40.630.30">
    <property type="match status" value="1"/>
</dbReference>
<dbReference type="GO" id="GO:0005737">
    <property type="term" value="C:cytoplasm"/>
    <property type="evidence" value="ECO:0007669"/>
    <property type="project" value="TreeGrafter"/>
</dbReference>
<dbReference type="PANTHER" id="PTHR43441:SF10">
    <property type="entry name" value="ACETYLTRANSFERASE"/>
    <property type="match status" value="1"/>
</dbReference>
<dbReference type="Pfam" id="PF13302">
    <property type="entry name" value="Acetyltransf_3"/>
    <property type="match status" value="1"/>
</dbReference>
<organism evidence="2 3">
    <name type="scientific">Sanguibacter antarcticus</name>
    <dbReference type="NCBI Taxonomy" id="372484"/>
    <lineage>
        <taxon>Bacteria</taxon>
        <taxon>Bacillati</taxon>
        <taxon>Actinomycetota</taxon>
        <taxon>Actinomycetes</taxon>
        <taxon>Micrococcales</taxon>
        <taxon>Sanguibacteraceae</taxon>
        <taxon>Sanguibacter</taxon>
    </lineage>
</organism>
<dbReference type="AlphaFoldDB" id="A0A2A9EAM5"/>
<dbReference type="GO" id="GO:1990189">
    <property type="term" value="F:protein N-terminal-serine acetyltransferase activity"/>
    <property type="evidence" value="ECO:0007669"/>
    <property type="project" value="TreeGrafter"/>
</dbReference>
<dbReference type="PANTHER" id="PTHR43441">
    <property type="entry name" value="RIBOSOMAL-PROTEIN-SERINE ACETYLTRANSFERASE"/>
    <property type="match status" value="1"/>
</dbReference>
<comment type="caution">
    <text evidence="2">The sequence shown here is derived from an EMBL/GenBank/DDBJ whole genome shotgun (WGS) entry which is preliminary data.</text>
</comment>
<evidence type="ECO:0000313" key="3">
    <source>
        <dbReference type="Proteomes" id="UP000225548"/>
    </source>
</evidence>
<evidence type="ECO:0000259" key="1">
    <source>
        <dbReference type="Pfam" id="PF13302"/>
    </source>
</evidence>
<dbReference type="InterPro" id="IPR016181">
    <property type="entry name" value="Acyl_CoA_acyltransferase"/>
</dbReference>
<proteinExistence type="predicted"/>
<accession>A0A2A9EAM5</accession>
<name>A0A2A9EAM5_9MICO</name>
<dbReference type="RefSeq" id="WP_098456206.1">
    <property type="nucleotide sequence ID" value="NZ_PDJG01000001.1"/>
</dbReference>
<evidence type="ECO:0000313" key="2">
    <source>
        <dbReference type="EMBL" id="PFG35302.1"/>
    </source>
</evidence>
<dbReference type="SUPFAM" id="SSF55729">
    <property type="entry name" value="Acyl-CoA N-acyltransferases (Nat)"/>
    <property type="match status" value="1"/>
</dbReference>
<dbReference type="InterPro" id="IPR051908">
    <property type="entry name" value="Ribosomal_N-acetyltransferase"/>
</dbReference>
<protein>
    <submittedName>
        <fullName evidence="2">RimJ/RimL family protein N-acetyltransferase</fullName>
    </submittedName>
</protein>